<sequence>MQISSRWTGRRNGLTRKVRRPGWAVAPLLVLGSCLISPGVSQAAADHPALYVDGKRLTNDVPPYIVRDRVMVPVRAVAESLGASVSWNERQKTAIVDRGPVHIEIPIGRNVLYKDGSEVRLDVPAELVRDRTMVPLRAVAEALGEQVNWDGVQQAVFIVTPPSSGTGGSPQTGNAGQTGTSGQTGSPGQSVTSSQSGGPGQNGNPGQSSSPGQSGTSGQTPTPGQSGVPTAGGGPGADSPNPDVVANLIEVQSAEPGVTIGQVNKIRALIQDAGIYDRLRQDLPGDFTQPVHIHLVITKDGFSKALAAAGMSPDQVETFSDITSGAAFGNEIYLPLYVVADDAQIANVLAHELTHVYLDQNGLGNRIPVWFNEGLAWHEGLAAQGKFQAPVVLDGWKKRIEAAIIDGRQKGLLGPLTGITEDLILHTPAYNPEWQGYVALEHLAQGHWDRVREYLTAVKNGTPEQVAFSRVFGQTESAFSDEMDRRLDQEASQPDPGVTVVLNVLPGFSGSLGVLPKGTDVWDKSRVTPGSYQVTVTSDGTISGLGNSQIFYTVAGADPNTMFIGVQPDGTGPGGVGQEGGFAVSYAFGRYFYQNAWSRTIADVPSFSQTDTILGVQLQDIQSGLPSSGSS</sequence>
<feature type="chain" id="PRO_5026253619" description="Copper amine oxidase-like N-terminal domain-containing protein" evidence="2">
    <location>
        <begin position="44"/>
        <end position="631"/>
    </location>
</feature>
<gene>
    <name evidence="4" type="ORF">COOX1_3271</name>
</gene>
<dbReference type="InterPro" id="IPR012854">
    <property type="entry name" value="Cu_amine_oxidase-like_N"/>
</dbReference>
<evidence type="ECO:0000313" key="5">
    <source>
        <dbReference type="Proteomes" id="UP000502196"/>
    </source>
</evidence>
<feature type="signal peptide" evidence="2">
    <location>
        <begin position="1"/>
        <end position="43"/>
    </location>
</feature>
<reference evidence="4 5" key="1">
    <citation type="submission" date="2020-04" db="EMBL/GenBank/DDBJ databases">
        <authorList>
            <person name="Hogendoorn C."/>
        </authorList>
    </citation>
    <scope>NUCLEOTIDE SEQUENCE [LARGE SCALE GENOMIC DNA]</scope>
    <source>
        <strain evidence="4">COOX1</strain>
    </source>
</reference>
<name>A0A6F9EI58_9BACL</name>
<dbReference type="SUPFAM" id="SSF55383">
    <property type="entry name" value="Copper amine oxidase, domain N"/>
    <property type="match status" value="1"/>
</dbReference>
<evidence type="ECO:0000256" key="2">
    <source>
        <dbReference type="SAM" id="SignalP"/>
    </source>
</evidence>
<accession>A0A6F9EI58</accession>
<dbReference type="EMBL" id="LR792683">
    <property type="protein sequence ID" value="CAB3396025.1"/>
    <property type="molecule type" value="Genomic_DNA"/>
</dbReference>
<feature type="region of interest" description="Disordered" evidence="1">
    <location>
        <begin position="160"/>
        <end position="243"/>
    </location>
</feature>
<evidence type="ECO:0000259" key="3">
    <source>
        <dbReference type="Pfam" id="PF07833"/>
    </source>
</evidence>
<dbReference type="Proteomes" id="UP000502196">
    <property type="component" value="Chromosome"/>
</dbReference>
<evidence type="ECO:0000256" key="1">
    <source>
        <dbReference type="SAM" id="MobiDB-lite"/>
    </source>
</evidence>
<dbReference type="RefSeq" id="WP_170086509.1">
    <property type="nucleotide sequence ID" value="NZ_CP047972.1"/>
</dbReference>
<organism evidence="4 5">
    <name type="scientific">Kyrpidia spormannii</name>
    <dbReference type="NCBI Taxonomy" id="2055160"/>
    <lineage>
        <taxon>Bacteria</taxon>
        <taxon>Bacillati</taxon>
        <taxon>Bacillota</taxon>
        <taxon>Bacilli</taxon>
        <taxon>Bacillales</taxon>
        <taxon>Alicyclobacillaceae</taxon>
        <taxon>Kyrpidia</taxon>
    </lineage>
</organism>
<dbReference type="InterPro" id="IPR036582">
    <property type="entry name" value="Mao_N_sf"/>
</dbReference>
<protein>
    <recommendedName>
        <fullName evidence="3">Copper amine oxidase-like N-terminal domain-containing protein</fullName>
    </recommendedName>
</protein>
<feature type="compositionally biased region" description="Low complexity" evidence="1">
    <location>
        <begin position="204"/>
        <end position="227"/>
    </location>
</feature>
<feature type="compositionally biased region" description="Low complexity" evidence="1">
    <location>
        <begin position="171"/>
        <end position="196"/>
    </location>
</feature>
<dbReference type="PROSITE" id="PS51257">
    <property type="entry name" value="PROKAR_LIPOPROTEIN"/>
    <property type="match status" value="1"/>
</dbReference>
<keyword evidence="2" id="KW-0732">Signal</keyword>
<proteinExistence type="predicted"/>
<evidence type="ECO:0000313" key="4">
    <source>
        <dbReference type="EMBL" id="CAB3396025.1"/>
    </source>
</evidence>
<feature type="domain" description="Copper amine oxidase-like N-terminal" evidence="3">
    <location>
        <begin position="51"/>
        <end position="158"/>
    </location>
</feature>
<dbReference type="Pfam" id="PF07833">
    <property type="entry name" value="Cu_amine_oxidN1"/>
    <property type="match status" value="1"/>
</dbReference>
<dbReference type="AlphaFoldDB" id="A0A6F9EI58"/>
<dbReference type="Gene3D" id="3.30.457.10">
    <property type="entry name" value="Copper amine oxidase-like, N-terminal domain"/>
    <property type="match status" value="1"/>
</dbReference>